<evidence type="ECO:0008006" key="3">
    <source>
        <dbReference type="Google" id="ProtNLM"/>
    </source>
</evidence>
<dbReference type="PATRIC" id="fig|1217675.3.peg.1561"/>
<dbReference type="Proteomes" id="UP000018438">
    <property type="component" value="Unassembled WGS sequence"/>
</dbReference>
<comment type="caution">
    <text evidence="1">The sequence shown here is derived from an EMBL/GenBank/DDBJ whole genome shotgun (WGS) entry which is preliminary data.</text>
</comment>
<sequence>MAMRNPYQRKAAAKAQNTPYDPLQVYKQFIETIVAQGCIYALYQDGWALCATPTGQKAFATWQSKGLAKLLIKDNWEKYEIQEISFKDFIEKVIPFLREEHTALSLDLTPEGQNILVAPEKMLLDIKNYLYQIYVQKPEIFKSGNIPLPRQIRLH</sequence>
<proteinExistence type="predicted"/>
<protein>
    <recommendedName>
        <fullName evidence="3">DUF2750 domain-containing protein</fullName>
    </recommendedName>
</protein>
<evidence type="ECO:0000313" key="1">
    <source>
        <dbReference type="EMBL" id="ENV12956.1"/>
    </source>
</evidence>
<accession>N8WLV7</accession>
<dbReference type="EMBL" id="APPI01000016">
    <property type="protein sequence ID" value="ENV12956.1"/>
    <property type="molecule type" value="Genomic_DNA"/>
</dbReference>
<gene>
    <name evidence="1" type="ORF">F965_01621</name>
</gene>
<dbReference type="InterPro" id="IPR021284">
    <property type="entry name" value="DUF2750"/>
</dbReference>
<dbReference type="HOGENOM" id="CLU_1522024_0_0_6"/>
<keyword evidence="2" id="KW-1185">Reference proteome</keyword>
<evidence type="ECO:0000313" key="2">
    <source>
        <dbReference type="Proteomes" id="UP000018438"/>
    </source>
</evidence>
<organism evidence="1 2">
    <name type="scientific">Acinetobacter schindleri NIPH 900</name>
    <dbReference type="NCBI Taxonomy" id="1217675"/>
    <lineage>
        <taxon>Bacteria</taxon>
        <taxon>Pseudomonadati</taxon>
        <taxon>Pseudomonadota</taxon>
        <taxon>Gammaproteobacteria</taxon>
        <taxon>Moraxellales</taxon>
        <taxon>Moraxellaceae</taxon>
        <taxon>Acinetobacter</taxon>
    </lineage>
</organism>
<name>N8WLV7_9GAMM</name>
<dbReference type="AlphaFoldDB" id="N8WLV7"/>
<dbReference type="Pfam" id="PF11042">
    <property type="entry name" value="DUF2750"/>
    <property type="match status" value="1"/>
</dbReference>
<reference evidence="1 2" key="1">
    <citation type="submission" date="2013-02" db="EMBL/GenBank/DDBJ databases">
        <title>The Genome Sequence of Acinetobacter schindleri NIPH 900.</title>
        <authorList>
            <consortium name="The Broad Institute Genome Sequencing Platform"/>
            <consortium name="The Broad Institute Genome Sequencing Center for Infectious Disease"/>
            <person name="Cerqueira G."/>
            <person name="Feldgarden M."/>
            <person name="Courvalin P."/>
            <person name="Perichon B."/>
            <person name="Grillot-Courvalin C."/>
            <person name="Clermont D."/>
            <person name="Rocha E."/>
            <person name="Yoon E.-J."/>
            <person name="Nemec A."/>
            <person name="Walker B."/>
            <person name="Young S.K."/>
            <person name="Zeng Q."/>
            <person name="Gargeya S."/>
            <person name="Fitzgerald M."/>
            <person name="Haas B."/>
            <person name="Abouelleil A."/>
            <person name="Alvarado L."/>
            <person name="Arachchi H.M."/>
            <person name="Berlin A.M."/>
            <person name="Chapman S.B."/>
            <person name="Dewar J."/>
            <person name="Goldberg J."/>
            <person name="Griggs A."/>
            <person name="Gujja S."/>
            <person name="Hansen M."/>
            <person name="Howarth C."/>
            <person name="Imamovic A."/>
            <person name="Larimer J."/>
            <person name="McCowan C."/>
            <person name="Murphy C."/>
            <person name="Neiman D."/>
            <person name="Pearson M."/>
            <person name="Priest M."/>
            <person name="Roberts A."/>
            <person name="Saif S."/>
            <person name="Shea T."/>
            <person name="Sisk P."/>
            <person name="Sykes S."/>
            <person name="Wortman J."/>
            <person name="Nusbaum C."/>
            <person name="Birren B."/>
        </authorList>
    </citation>
    <scope>NUCLEOTIDE SEQUENCE [LARGE SCALE GENOMIC DNA]</scope>
    <source>
        <strain evidence="1 2">NIPH 900</strain>
    </source>
</reference>